<evidence type="ECO:0000313" key="5">
    <source>
        <dbReference type="Proteomes" id="UP000578252"/>
    </source>
</evidence>
<reference evidence="4 5" key="1">
    <citation type="submission" date="2020-04" db="EMBL/GenBank/DDBJ databases">
        <title>Antimicrobial susceptibility and clonality of vaginal-derived multi-drug resistant Mobiluncus isolates in China.</title>
        <authorList>
            <person name="Zhang X."/>
        </authorList>
    </citation>
    <scope>NUCLEOTIDE SEQUENCE [LARGE SCALE GENOMIC DNA]</scope>
    <source>
        <strain evidence="3 4">12</strain>
        <strain evidence="2 5">13</strain>
    </source>
</reference>
<feature type="domain" description="Helix-turn-helix" evidence="1">
    <location>
        <begin position="80"/>
        <end position="130"/>
    </location>
</feature>
<dbReference type="GO" id="GO:0003677">
    <property type="term" value="F:DNA binding"/>
    <property type="evidence" value="ECO:0007669"/>
    <property type="project" value="InterPro"/>
</dbReference>
<evidence type="ECO:0000313" key="2">
    <source>
        <dbReference type="EMBL" id="NMW65425.1"/>
    </source>
</evidence>
<dbReference type="Pfam" id="PF12728">
    <property type="entry name" value="HTH_17"/>
    <property type="match status" value="1"/>
</dbReference>
<name>A0A7Y0U1V1_9ACTO</name>
<dbReference type="EMBL" id="JABCUS010000020">
    <property type="protein sequence ID" value="NMX04063.1"/>
    <property type="molecule type" value="Genomic_DNA"/>
</dbReference>
<dbReference type="EMBL" id="JABCUR010000006">
    <property type="protein sequence ID" value="NMW65425.1"/>
    <property type="molecule type" value="Genomic_DNA"/>
</dbReference>
<evidence type="ECO:0000313" key="3">
    <source>
        <dbReference type="EMBL" id="NMX04063.1"/>
    </source>
</evidence>
<dbReference type="NCBIfam" id="TIGR01764">
    <property type="entry name" value="excise"/>
    <property type="match status" value="1"/>
</dbReference>
<dbReference type="AlphaFoldDB" id="A0A7Y0U1V1"/>
<accession>A0A7Y0U1V1</accession>
<dbReference type="Proteomes" id="UP000575397">
    <property type="component" value="Unassembled WGS sequence"/>
</dbReference>
<comment type="caution">
    <text evidence="2">The sequence shown here is derived from an EMBL/GenBank/DDBJ whole genome shotgun (WGS) entry which is preliminary data.</text>
</comment>
<dbReference type="Proteomes" id="UP000578252">
    <property type="component" value="Unassembled WGS sequence"/>
</dbReference>
<dbReference type="InterPro" id="IPR041657">
    <property type="entry name" value="HTH_17"/>
</dbReference>
<sequence length="168" mass="18683">MKDKAAAPRELATVLRPGDDVAQMADFSKFLDSVPSEAALLAADGRTARIPREIYQLLAQAVKSLQSGQAVSVIPMSTSLTTQQAADLLGISRPTFIKILNRGDIKYERLSDSRHRRVLLSDVLDYARRCQVQRREILSDMVAEASPEEFDTTAEQVRQVLARERGKQ</sequence>
<evidence type="ECO:0000259" key="1">
    <source>
        <dbReference type="Pfam" id="PF12728"/>
    </source>
</evidence>
<dbReference type="InterPro" id="IPR009061">
    <property type="entry name" value="DNA-bd_dom_put_sf"/>
</dbReference>
<gene>
    <name evidence="3" type="ORF">HHJ77_09060</name>
    <name evidence="2" type="ORF">HHJ78_07775</name>
</gene>
<dbReference type="SUPFAM" id="SSF46955">
    <property type="entry name" value="Putative DNA-binding domain"/>
    <property type="match status" value="1"/>
</dbReference>
<proteinExistence type="predicted"/>
<protein>
    <submittedName>
        <fullName evidence="2">Helix-turn-helix domain-containing protein</fullName>
    </submittedName>
</protein>
<organism evidence="2 5">
    <name type="scientific">Mobiluncus mulieris</name>
    <dbReference type="NCBI Taxonomy" id="2052"/>
    <lineage>
        <taxon>Bacteria</taxon>
        <taxon>Bacillati</taxon>
        <taxon>Actinomycetota</taxon>
        <taxon>Actinomycetes</taxon>
        <taxon>Actinomycetales</taxon>
        <taxon>Actinomycetaceae</taxon>
        <taxon>Mobiluncus</taxon>
    </lineage>
</organism>
<evidence type="ECO:0000313" key="4">
    <source>
        <dbReference type="Proteomes" id="UP000575397"/>
    </source>
</evidence>
<dbReference type="InterPro" id="IPR010093">
    <property type="entry name" value="SinI_DNA-bd"/>
</dbReference>